<dbReference type="SMART" id="SM00382">
    <property type="entry name" value="AAA"/>
    <property type="match status" value="1"/>
</dbReference>
<dbReference type="InterPro" id="IPR039421">
    <property type="entry name" value="Type_1_exporter"/>
</dbReference>
<name>A0A9D1LMA2_9CLOT</name>
<dbReference type="SUPFAM" id="SSF52540">
    <property type="entry name" value="P-loop containing nucleoside triphosphate hydrolases"/>
    <property type="match status" value="1"/>
</dbReference>
<dbReference type="PANTHER" id="PTHR24221">
    <property type="entry name" value="ATP-BINDING CASSETTE SUB-FAMILY B"/>
    <property type="match status" value="1"/>
</dbReference>
<sequence length="559" mass="61095">MQSRRKGAAGADGFERLLRYFRLPAVRFPSQVQSTEQKVVYLNERTTLVFTPMVLEGSWYRTSAGAILANNRDGSPCAVLPDWRGRYYLAEGDVRRRTYVNARNSQYFERKAYVVTMGMPETVTSRSLLQRLLSGIGSFEAGLLLLWCLLGSGLIVLLSALLYQVVSAAVMAADVANILQTLGMMGAGLLLGLLILYSGRQTIRRTAQKAALELMPAIGERLYTVQRPPCPAATARRLAELRDKSEQLVSWGLRLLCGLLTGWASSLFLADVSTAAVTSVLLISCTLTALAVLVFAGNARPVSTDSADGAQYEWMACRTRDKRLGVQRPFPFAAADRAGEWQRVACFAAPLCMVPLLWIAAVQELSLPRFLQGLALSIPAVVLSLQSLMKAPGAGRAWADVRALLPDAQIKSHENLELPPLGSVLELKNVTFAYPGRREPVLRDVSLRLYPGETVGICGKTGAGKTTLARLMTGLLEPDSGNVYYGGIELSRYNPESLLRRIALENGEDIQLLERAPEQTDTRTRVVFASRRAELLQCSRVFVLSGGILSESPQGVERA</sequence>
<comment type="caution">
    <text evidence="5">The sequence shown here is derived from an EMBL/GenBank/DDBJ whole genome shotgun (WGS) entry which is preliminary data.</text>
</comment>
<dbReference type="PANTHER" id="PTHR24221:SF654">
    <property type="entry name" value="ATP-BINDING CASSETTE SUB-FAMILY B MEMBER 6"/>
    <property type="match status" value="1"/>
</dbReference>
<dbReference type="InterPro" id="IPR003439">
    <property type="entry name" value="ABC_transporter-like_ATP-bd"/>
</dbReference>
<reference evidence="5" key="2">
    <citation type="journal article" date="2021" name="PeerJ">
        <title>Extensive microbial diversity within the chicken gut microbiome revealed by metagenomics and culture.</title>
        <authorList>
            <person name="Gilroy R."/>
            <person name="Ravi A."/>
            <person name="Getino M."/>
            <person name="Pursley I."/>
            <person name="Horton D.L."/>
            <person name="Alikhan N.F."/>
            <person name="Baker D."/>
            <person name="Gharbi K."/>
            <person name="Hall N."/>
            <person name="Watson M."/>
            <person name="Adriaenssens E.M."/>
            <person name="Foster-Nyarko E."/>
            <person name="Jarju S."/>
            <person name="Secka A."/>
            <person name="Antonio M."/>
            <person name="Oren A."/>
            <person name="Chaudhuri R.R."/>
            <person name="La Ragione R."/>
            <person name="Hildebrand F."/>
            <person name="Pallen M.J."/>
        </authorList>
    </citation>
    <scope>NUCLEOTIDE SEQUENCE</scope>
    <source>
        <strain evidence="5">CHK191-8634</strain>
    </source>
</reference>
<keyword evidence="1" id="KW-0547">Nucleotide-binding</keyword>
<dbReference type="InterPro" id="IPR027417">
    <property type="entry name" value="P-loop_NTPase"/>
</dbReference>
<dbReference type="EMBL" id="DVMR01000067">
    <property type="protein sequence ID" value="HIU44469.1"/>
    <property type="molecule type" value="Genomic_DNA"/>
</dbReference>
<feature type="transmembrane region" description="Helical" evidence="3">
    <location>
        <begin position="276"/>
        <end position="296"/>
    </location>
</feature>
<dbReference type="Pfam" id="PF00005">
    <property type="entry name" value="ABC_tran"/>
    <property type="match status" value="1"/>
</dbReference>
<evidence type="ECO:0000256" key="3">
    <source>
        <dbReference type="SAM" id="Phobius"/>
    </source>
</evidence>
<evidence type="ECO:0000256" key="1">
    <source>
        <dbReference type="ARBA" id="ARBA00022741"/>
    </source>
</evidence>
<organism evidence="5 6">
    <name type="scientific">Candidatus Ventrousia excrementavium</name>
    <dbReference type="NCBI Taxonomy" id="2840961"/>
    <lineage>
        <taxon>Bacteria</taxon>
        <taxon>Bacillati</taxon>
        <taxon>Bacillota</taxon>
        <taxon>Clostridia</taxon>
        <taxon>Eubacteriales</taxon>
        <taxon>Clostridiaceae</taxon>
        <taxon>Clostridiaceae incertae sedis</taxon>
        <taxon>Candidatus Ventrousia</taxon>
    </lineage>
</organism>
<feature type="transmembrane region" description="Helical" evidence="3">
    <location>
        <begin position="251"/>
        <end position="270"/>
    </location>
</feature>
<protein>
    <submittedName>
        <fullName evidence="5">ATP-binding cassette domain-containing protein</fullName>
    </submittedName>
</protein>
<keyword evidence="2 5" id="KW-0067">ATP-binding</keyword>
<evidence type="ECO:0000313" key="5">
    <source>
        <dbReference type="EMBL" id="HIU44469.1"/>
    </source>
</evidence>
<dbReference type="InterPro" id="IPR003593">
    <property type="entry name" value="AAA+_ATPase"/>
</dbReference>
<feature type="domain" description="AAA+ ATPase" evidence="4">
    <location>
        <begin position="451"/>
        <end position="547"/>
    </location>
</feature>
<keyword evidence="3" id="KW-0812">Transmembrane</keyword>
<dbReference type="Proteomes" id="UP000824073">
    <property type="component" value="Unassembled WGS sequence"/>
</dbReference>
<reference evidence="5" key="1">
    <citation type="submission" date="2020-10" db="EMBL/GenBank/DDBJ databases">
        <authorList>
            <person name="Gilroy R."/>
        </authorList>
    </citation>
    <scope>NUCLEOTIDE SEQUENCE</scope>
    <source>
        <strain evidence="5">CHK191-8634</strain>
    </source>
</reference>
<dbReference type="Gene3D" id="3.40.50.300">
    <property type="entry name" value="P-loop containing nucleotide triphosphate hydrolases"/>
    <property type="match status" value="1"/>
</dbReference>
<feature type="transmembrane region" description="Helical" evidence="3">
    <location>
        <begin position="344"/>
        <end position="363"/>
    </location>
</feature>
<evidence type="ECO:0000256" key="2">
    <source>
        <dbReference type="ARBA" id="ARBA00022840"/>
    </source>
</evidence>
<dbReference type="GO" id="GO:0042626">
    <property type="term" value="F:ATPase-coupled transmembrane transporter activity"/>
    <property type="evidence" value="ECO:0007669"/>
    <property type="project" value="TreeGrafter"/>
</dbReference>
<evidence type="ECO:0000313" key="6">
    <source>
        <dbReference type="Proteomes" id="UP000824073"/>
    </source>
</evidence>
<proteinExistence type="predicted"/>
<accession>A0A9D1LMA2</accession>
<dbReference type="GO" id="GO:0016887">
    <property type="term" value="F:ATP hydrolysis activity"/>
    <property type="evidence" value="ECO:0007669"/>
    <property type="project" value="InterPro"/>
</dbReference>
<keyword evidence="3" id="KW-1133">Transmembrane helix</keyword>
<dbReference type="AlphaFoldDB" id="A0A9D1LMA2"/>
<dbReference type="GO" id="GO:0005524">
    <property type="term" value="F:ATP binding"/>
    <property type="evidence" value="ECO:0007669"/>
    <property type="project" value="UniProtKB-KW"/>
</dbReference>
<feature type="transmembrane region" description="Helical" evidence="3">
    <location>
        <begin position="178"/>
        <end position="199"/>
    </location>
</feature>
<keyword evidence="3" id="KW-0472">Membrane</keyword>
<evidence type="ECO:0000259" key="4">
    <source>
        <dbReference type="SMART" id="SM00382"/>
    </source>
</evidence>
<feature type="transmembrane region" description="Helical" evidence="3">
    <location>
        <begin position="141"/>
        <end position="166"/>
    </location>
</feature>
<gene>
    <name evidence="5" type="ORF">IAB67_09255</name>
</gene>